<accession>A0ABN1H3C5</accession>
<keyword evidence="4" id="KW-0503">Monooxygenase</keyword>
<evidence type="ECO:0000313" key="4">
    <source>
        <dbReference type="EMBL" id="GAA0627864.1"/>
    </source>
</evidence>
<keyword evidence="2" id="KW-0288">FMN</keyword>
<proteinExistence type="predicted"/>
<dbReference type="PANTHER" id="PTHR32332">
    <property type="entry name" value="2-NITROPROPANE DIOXYGENASE"/>
    <property type="match status" value="1"/>
</dbReference>
<sequence>MTDIARLFGIEFPVFAFSHCRDVVAAVSGTGGLGVFGASVFTPEEIEIELDWIDRHSHGGPYGIDFAFPPRATDSGPGAEPDLPAQHRAFVADLLNRYGVAEFPAGTDEERATYRGVDFGDYDEALEVVYRHPNCRLVVSALGTPPSGVVERAHAEGRLVAALAGKPEHAVRSVAAGVDIIVAQGSEAGGHAGSVSTMVLAPQVVDAVAPTPVLVAGGIASGRQMAAAMALGGAGVWTGSMWLATEESDLSPEMVQKIVTADSWQTVQTRSITGKPCRVVRSAWSDAWEAEGSPKPLPMPAQGFLVEDAMRRIERASRDRDTGGLELLTCPAGQVIGQLTKVSKASRLLLDMVEEYIECVEDLERRLVAE</sequence>
<dbReference type="CDD" id="cd04730">
    <property type="entry name" value="NPD_like"/>
    <property type="match status" value="1"/>
</dbReference>
<dbReference type="Gene3D" id="3.20.20.70">
    <property type="entry name" value="Aldolase class I"/>
    <property type="match status" value="1"/>
</dbReference>
<comment type="caution">
    <text evidence="4">The sequence shown here is derived from an EMBL/GenBank/DDBJ whole genome shotgun (WGS) entry which is preliminary data.</text>
</comment>
<evidence type="ECO:0000256" key="3">
    <source>
        <dbReference type="ARBA" id="ARBA00023002"/>
    </source>
</evidence>
<dbReference type="EMBL" id="BAAAHE010000030">
    <property type="protein sequence ID" value="GAA0627864.1"/>
    <property type="molecule type" value="Genomic_DNA"/>
</dbReference>
<evidence type="ECO:0000313" key="5">
    <source>
        <dbReference type="Proteomes" id="UP001500957"/>
    </source>
</evidence>
<dbReference type="InterPro" id="IPR004136">
    <property type="entry name" value="NMO"/>
</dbReference>
<dbReference type="SUPFAM" id="SSF51412">
    <property type="entry name" value="Inosine monophosphate dehydrogenase (IMPDH)"/>
    <property type="match status" value="1"/>
</dbReference>
<reference evidence="4 5" key="1">
    <citation type="journal article" date="2019" name="Int. J. Syst. Evol. Microbiol.">
        <title>The Global Catalogue of Microorganisms (GCM) 10K type strain sequencing project: providing services to taxonomists for standard genome sequencing and annotation.</title>
        <authorList>
            <consortium name="The Broad Institute Genomics Platform"/>
            <consortium name="The Broad Institute Genome Sequencing Center for Infectious Disease"/>
            <person name="Wu L."/>
            <person name="Ma J."/>
        </authorList>
    </citation>
    <scope>NUCLEOTIDE SEQUENCE [LARGE SCALE GENOMIC DNA]</scope>
    <source>
        <strain evidence="4 5">JCM 10671</strain>
    </source>
</reference>
<protein>
    <submittedName>
        <fullName evidence="4">Nitronate monooxygenase family protein</fullName>
    </submittedName>
</protein>
<dbReference type="InterPro" id="IPR013785">
    <property type="entry name" value="Aldolase_TIM"/>
</dbReference>
<gene>
    <name evidence="4" type="ORF">GCM10009547_34330</name>
</gene>
<dbReference type="PANTHER" id="PTHR32332:SF38">
    <property type="entry name" value="MONOOXYGENASE RV1533-RELATED"/>
    <property type="match status" value="1"/>
</dbReference>
<name>A0ABN1H3C5_9ACTN</name>
<organism evidence="4 5">
    <name type="scientific">Sporichthya brevicatena</name>
    <dbReference type="NCBI Taxonomy" id="171442"/>
    <lineage>
        <taxon>Bacteria</taxon>
        <taxon>Bacillati</taxon>
        <taxon>Actinomycetota</taxon>
        <taxon>Actinomycetes</taxon>
        <taxon>Sporichthyales</taxon>
        <taxon>Sporichthyaceae</taxon>
        <taxon>Sporichthya</taxon>
    </lineage>
</organism>
<keyword evidence="3" id="KW-0560">Oxidoreductase</keyword>
<dbReference type="RefSeq" id="WP_344606967.1">
    <property type="nucleotide sequence ID" value="NZ_BAAAHE010000030.1"/>
</dbReference>
<keyword evidence="5" id="KW-1185">Reference proteome</keyword>
<evidence type="ECO:0000256" key="2">
    <source>
        <dbReference type="ARBA" id="ARBA00022643"/>
    </source>
</evidence>
<keyword evidence="1" id="KW-0285">Flavoprotein</keyword>
<dbReference type="GO" id="GO:0004497">
    <property type="term" value="F:monooxygenase activity"/>
    <property type="evidence" value="ECO:0007669"/>
    <property type="project" value="UniProtKB-KW"/>
</dbReference>
<evidence type="ECO:0000256" key="1">
    <source>
        <dbReference type="ARBA" id="ARBA00022630"/>
    </source>
</evidence>
<dbReference type="Pfam" id="PF03060">
    <property type="entry name" value="NMO"/>
    <property type="match status" value="1"/>
</dbReference>
<dbReference type="Proteomes" id="UP001500957">
    <property type="component" value="Unassembled WGS sequence"/>
</dbReference>